<dbReference type="AlphaFoldDB" id="A0A103XMP6"/>
<feature type="compositionally biased region" description="Low complexity" evidence="1">
    <location>
        <begin position="82"/>
        <end position="100"/>
    </location>
</feature>
<dbReference type="GO" id="GO:0019210">
    <property type="term" value="F:kinase inhibitor activity"/>
    <property type="evidence" value="ECO:0007669"/>
    <property type="project" value="InterPro"/>
</dbReference>
<dbReference type="InterPro" id="IPR039620">
    <property type="entry name" value="BKI1/MAKR1/3/4"/>
</dbReference>
<feature type="region of interest" description="Disordered" evidence="1">
    <location>
        <begin position="67"/>
        <end position="100"/>
    </location>
</feature>
<evidence type="ECO:0008006" key="4">
    <source>
        <dbReference type="Google" id="ProtNLM"/>
    </source>
</evidence>
<feature type="region of interest" description="Disordered" evidence="1">
    <location>
        <begin position="148"/>
        <end position="183"/>
    </location>
</feature>
<accession>A0A103XMP6</accession>
<evidence type="ECO:0000313" key="2">
    <source>
        <dbReference type="EMBL" id="KVH93575.1"/>
    </source>
</evidence>
<feature type="compositionally biased region" description="Polar residues" evidence="1">
    <location>
        <begin position="172"/>
        <end position="181"/>
    </location>
</feature>
<protein>
    <recommendedName>
        <fullName evidence="4">Membrane-associated kinase regulator 1</fullName>
    </recommendedName>
</protein>
<name>A0A103XMP6_CYNCS</name>
<dbReference type="Proteomes" id="UP000243975">
    <property type="component" value="Unassembled WGS sequence"/>
</dbReference>
<comment type="caution">
    <text evidence="2">The sequence shown here is derived from an EMBL/GenBank/DDBJ whole genome shotgun (WGS) entry which is preliminary data.</text>
</comment>
<feature type="compositionally biased region" description="Low complexity" evidence="1">
    <location>
        <begin position="148"/>
        <end position="171"/>
    </location>
</feature>
<dbReference type="EMBL" id="LEKV01004737">
    <property type="protein sequence ID" value="KVH93575.1"/>
    <property type="molecule type" value="Genomic_DNA"/>
</dbReference>
<dbReference type="PANTHER" id="PTHR33312:SF8">
    <property type="entry name" value="MEMBRANE-ASSOCIATED KINASE REGULATOR 1-RELATED"/>
    <property type="match status" value="1"/>
</dbReference>
<evidence type="ECO:0000313" key="3">
    <source>
        <dbReference type="Proteomes" id="UP000243975"/>
    </source>
</evidence>
<dbReference type="Gramene" id="KVH93575">
    <property type="protein sequence ID" value="KVH93575"/>
    <property type="gene ID" value="Ccrd_004373"/>
</dbReference>
<feature type="compositionally biased region" description="Acidic residues" evidence="1">
    <location>
        <begin position="10"/>
        <end position="27"/>
    </location>
</feature>
<proteinExistence type="predicted"/>
<organism evidence="2 3">
    <name type="scientific">Cynara cardunculus var. scolymus</name>
    <name type="common">Globe artichoke</name>
    <name type="synonym">Cynara scolymus</name>
    <dbReference type="NCBI Taxonomy" id="59895"/>
    <lineage>
        <taxon>Eukaryota</taxon>
        <taxon>Viridiplantae</taxon>
        <taxon>Streptophyta</taxon>
        <taxon>Embryophyta</taxon>
        <taxon>Tracheophyta</taxon>
        <taxon>Spermatophyta</taxon>
        <taxon>Magnoliopsida</taxon>
        <taxon>eudicotyledons</taxon>
        <taxon>Gunneridae</taxon>
        <taxon>Pentapetalae</taxon>
        <taxon>asterids</taxon>
        <taxon>campanulids</taxon>
        <taxon>Asterales</taxon>
        <taxon>Asteraceae</taxon>
        <taxon>Carduoideae</taxon>
        <taxon>Cardueae</taxon>
        <taxon>Carduinae</taxon>
        <taxon>Cynara</taxon>
    </lineage>
</organism>
<feature type="compositionally biased region" description="Basic residues" evidence="1">
    <location>
        <begin position="71"/>
        <end position="80"/>
    </location>
</feature>
<dbReference type="PANTHER" id="PTHR33312">
    <property type="entry name" value="MEMBRANE-ASSOCIATED KINASE REGULATOR 4-RELATED"/>
    <property type="match status" value="1"/>
</dbReference>
<reference evidence="2 3" key="1">
    <citation type="journal article" date="2016" name="Sci. Rep.">
        <title>The genome sequence of the outbreeding globe artichoke constructed de novo incorporating a phase-aware low-pass sequencing strategy of F1 progeny.</title>
        <authorList>
            <person name="Scaglione D."/>
            <person name="Reyes-Chin-Wo S."/>
            <person name="Acquadro A."/>
            <person name="Froenicke L."/>
            <person name="Portis E."/>
            <person name="Beitel C."/>
            <person name="Tirone M."/>
            <person name="Mauro R."/>
            <person name="Lo Monaco A."/>
            <person name="Mauromicale G."/>
            <person name="Faccioli P."/>
            <person name="Cattivelli L."/>
            <person name="Rieseberg L."/>
            <person name="Michelmore R."/>
            <person name="Lanteri S."/>
        </authorList>
    </citation>
    <scope>NUCLEOTIDE SEQUENCE [LARGE SCALE GENOMIC DNA]</scope>
    <source>
        <strain evidence="2">2C</strain>
    </source>
</reference>
<keyword evidence="3" id="KW-1185">Reference proteome</keyword>
<feature type="region of interest" description="Disordered" evidence="1">
    <location>
        <begin position="1"/>
        <end position="27"/>
    </location>
</feature>
<dbReference type="GO" id="GO:0005886">
    <property type="term" value="C:plasma membrane"/>
    <property type="evidence" value="ECO:0007669"/>
    <property type="project" value="InterPro"/>
</dbReference>
<dbReference type="STRING" id="59895.A0A103XMP6"/>
<evidence type="ECO:0000256" key="1">
    <source>
        <dbReference type="SAM" id="MobiDB-lite"/>
    </source>
</evidence>
<dbReference type="OMA" id="MYCGDTS"/>
<feature type="region of interest" description="Disordered" evidence="1">
    <location>
        <begin position="265"/>
        <end position="299"/>
    </location>
</feature>
<gene>
    <name evidence="2" type="ORF">Ccrd_004373</name>
</gene>
<sequence length="371" mass="40935">MRREMMEGNEGFDLEGDEGFDLEGDAGFDLEEDEGFDLEGDAGFDLEEDAGFDLEKLYEGFDLEGDEEMGHHHHHHRKTPKSYTLPSSPTHSSSSSDFEFTISLSPPKSSATNLCPADDLFYKGQLLPLHLSPRISMVRTLLLSSSSTSSSATTTTTARHSSDSHSSFSTDACDSSRPSSVTDDDLHLQTKLFPSCITNQHKKPNKYFSLSRFSSVFRKETKPTTTARVDPDVITGSSVKRMSVTAKEVIRKYLKKAKPLYEKLSQRQGQAIHVPKTSPPPQITRNNNNKENDVISHSFSGNLRYPRRRSCVSSCPSSMRSSPTHSGILCRKSAVKDVGGIYSSSSSSMEELQSAIQGAIAHCKNSMTQNC</sequence>